<sequence>MSTQDLDPDPITTACAKSLEDFERDYMPPRSSYALYAPPPKPDAPTKSYKINLYKANTLHTRDLTACLNLIERTSGKHYRGSRLGWNGVRKRREMGSWDLRYLVVREVGAGWE</sequence>
<gene>
    <name evidence="1" type="ORF">SCLTRI_LOCUS7616</name>
</gene>
<organism evidence="1 2">
    <name type="scientific">Sclerotinia trifoliorum</name>
    <dbReference type="NCBI Taxonomy" id="28548"/>
    <lineage>
        <taxon>Eukaryota</taxon>
        <taxon>Fungi</taxon>
        <taxon>Dikarya</taxon>
        <taxon>Ascomycota</taxon>
        <taxon>Pezizomycotina</taxon>
        <taxon>Leotiomycetes</taxon>
        <taxon>Helotiales</taxon>
        <taxon>Sclerotiniaceae</taxon>
        <taxon>Sclerotinia</taxon>
    </lineage>
</organism>
<dbReference type="Gene3D" id="3.40.630.30">
    <property type="match status" value="1"/>
</dbReference>
<reference evidence="1" key="1">
    <citation type="submission" date="2020-10" db="EMBL/GenBank/DDBJ databases">
        <authorList>
            <person name="Kusch S."/>
        </authorList>
    </citation>
    <scope>NUCLEOTIDE SEQUENCE</scope>
    <source>
        <strain evidence="1">SwB9</strain>
    </source>
</reference>
<dbReference type="OrthoDB" id="424551at2759"/>
<evidence type="ECO:0000313" key="1">
    <source>
        <dbReference type="EMBL" id="CAD6447824.1"/>
    </source>
</evidence>
<dbReference type="AlphaFoldDB" id="A0A8H2VZG6"/>
<protein>
    <submittedName>
        <fullName evidence="1">43fde56b-c4a8-4ace-a6c5-b8e650cc91bb</fullName>
    </submittedName>
</protein>
<keyword evidence="2" id="KW-1185">Reference proteome</keyword>
<dbReference type="EMBL" id="CAJHIA010000030">
    <property type="protein sequence ID" value="CAD6447824.1"/>
    <property type="molecule type" value="Genomic_DNA"/>
</dbReference>
<accession>A0A8H2VZG6</accession>
<name>A0A8H2VZG6_9HELO</name>
<evidence type="ECO:0000313" key="2">
    <source>
        <dbReference type="Proteomes" id="UP000624404"/>
    </source>
</evidence>
<proteinExistence type="predicted"/>
<dbReference type="Proteomes" id="UP000624404">
    <property type="component" value="Unassembled WGS sequence"/>
</dbReference>
<comment type="caution">
    <text evidence="1">The sequence shown here is derived from an EMBL/GenBank/DDBJ whole genome shotgun (WGS) entry which is preliminary data.</text>
</comment>